<evidence type="ECO:0000256" key="1">
    <source>
        <dbReference type="SAM" id="Phobius"/>
    </source>
</evidence>
<comment type="caution">
    <text evidence="2">The sequence shown here is derived from an EMBL/GenBank/DDBJ whole genome shotgun (WGS) entry which is preliminary data.</text>
</comment>
<dbReference type="InterPro" id="IPR055713">
    <property type="entry name" value="DUF7289"/>
</dbReference>
<feature type="transmembrane region" description="Helical" evidence="1">
    <location>
        <begin position="21"/>
        <end position="47"/>
    </location>
</feature>
<dbReference type="Proteomes" id="UP001596312">
    <property type="component" value="Unassembled WGS sequence"/>
</dbReference>
<sequence>MTGSNGTGRTDGIDERGQTELVGVVLLIGLTIIGTTAIVAFGTATIADSREASELRSTEHAMTLFDSKAANVALGESPVRSVQFGRTGGQFEVREDVGSMRIEHHTEGEEEPVEWEGCGTERGVCEVDLGAMVYTHGGAEIAYQGGGVWRHEGGGTTMVSPPEFHYRGETLTLPVVATSGEGSAGGGPMATLRPGSEDGSAPAYAGAIENGTVSVTVESPYYRGWERYFEERTNGNVSVDREAESATVELVSTETQGEFTMSGNGDEIRIRGLVEEESVNEFDLTLYPNVPGQGASGRSFNPFEWGFSDPDSSFDLLLWNDGDDVGIEVTDADGGETWRNDAAFAIEEDEHGDEYVEVVLVPEGDGPMLEGDASGEERPLGEVVGSELYAAGPNVDLEIYDQGQGGGSGSDRVDYEVAFGYIDYESSGQFIAYLHVTENEVEVRLS</sequence>
<keyword evidence="1" id="KW-0812">Transmembrane</keyword>
<accession>A0ABD5V3W4</accession>
<evidence type="ECO:0008006" key="4">
    <source>
        <dbReference type="Google" id="ProtNLM"/>
    </source>
</evidence>
<dbReference type="Pfam" id="PF23960">
    <property type="entry name" value="DUF7289"/>
    <property type="match status" value="1"/>
</dbReference>
<reference evidence="2 3" key="1">
    <citation type="journal article" date="2019" name="Int. J. Syst. Evol. Microbiol.">
        <title>The Global Catalogue of Microorganisms (GCM) 10K type strain sequencing project: providing services to taxonomists for standard genome sequencing and annotation.</title>
        <authorList>
            <consortium name="The Broad Institute Genomics Platform"/>
            <consortium name="The Broad Institute Genome Sequencing Center for Infectious Disease"/>
            <person name="Wu L."/>
            <person name="Ma J."/>
        </authorList>
    </citation>
    <scope>NUCLEOTIDE SEQUENCE [LARGE SCALE GENOMIC DNA]</scope>
    <source>
        <strain evidence="2 3">CGMCC 1.3240</strain>
    </source>
</reference>
<dbReference type="EMBL" id="JBHSXQ010000004">
    <property type="protein sequence ID" value="MFC6906298.1"/>
    <property type="molecule type" value="Genomic_DNA"/>
</dbReference>
<keyword evidence="1" id="KW-0472">Membrane</keyword>
<dbReference type="AlphaFoldDB" id="A0ABD5V3W4"/>
<dbReference type="RefSeq" id="WP_340604855.1">
    <property type="nucleotide sequence ID" value="NZ_JBBMXV010000004.1"/>
</dbReference>
<proteinExistence type="predicted"/>
<protein>
    <recommendedName>
        <fullName evidence="4">Flagellin N-terminal-like domain-containing protein</fullName>
    </recommendedName>
</protein>
<evidence type="ECO:0000313" key="3">
    <source>
        <dbReference type="Proteomes" id="UP001596312"/>
    </source>
</evidence>
<keyword evidence="1" id="KW-1133">Transmembrane helix</keyword>
<evidence type="ECO:0000313" key="2">
    <source>
        <dbReference type="EMBL" id="MFC6906298.1"/>
    </source>
</evidence>
<gene>
    <name evidence="2" type="ORF">ACFQGH_13965</name>
</gene>
<name>A0ABD5V3W4_9EURY</name>
<organism evidence="2 3">
    <name type="scientific">Halalkalicoccus tibetensis</name>
    <dbReference type="NCBI Taxonomy" id="175632"/>
    <lineage>
        <taxon>Archaea</taxon>
        <taxon>Methanobacteriati</taxon>
        <taxon>Methanobacteriota</taxon>
        <taxon>Stenosarchaea group</taxon>
        <taxon>Halobacteria</taxon>
        <taxon>Halobacteriales</taxon>
        <taxon>Halococcaceae</taxon>
        <taxon>Halalkalicoccus</taxon>
    </lineage>
</organism>
<keyword evidence="3" id="KW-1185">Reference proteome</keyword>